<dbReference type="EMBL" id="MN739317">
    <property type="protein sequence ID" value="QHS98479.1"/>
    <property type="molecule type" value="Genomic_DNA"/>
</dbReference>
<name>A0A6C0C3Z3_9ZZZZ</name>
<feature type="transmembrane region" description="Helical" evidence="1">
    <location>
        <begin position="72"/>
        <end position="91"/>
    </location>
</feature>
<organism evidence="2">
    <name type="scientific">viral metagenome</name>
    <dbReference type="NCBI Taxonomy" id="1070528"/>
    <lineage>
        <taxon>unclassified sequences</taxon>
        <taxon>metagenomes</taxon>
        <taxon>organismal metagenomes</taxon>
    </lineage>
</organism>
<reference evidence="2" key="1">
    <citation type="journal article" date="2020" name="Nature">
        <title>Giant virus diversity and host interactions through global metagenomics.</title>
        <authorList>
            <person name="Schulz F."/>
            <person name="Roux S."/>
            <person name="Paez-Espino D."/>
            <person name="Jungbluth S."/>
            <person name="Walsh D.A."/>
            <person name="Denef V.J."/>
            <person name="McMahon K.D."/>
            <person name="Konstantinidis K.T."/>
            <person name="Eloe-Fadrosh E.A."/>
            <person name="Kyrpides N.C."/>
            <person name="Woyke T."/>
        </authorList>
    </citation>
    <scope>NUCLEOTIDE SEQUENCE</scope>
    <source>
        <strain evidence="2">GVMAG-M-3300020185-18</strain>
    </source>
</reference>
<sequence>MSTPGEVMQTGGGNTFINHVFNFDNETKHSLMNITQYICLAIIPCSIINHFIDNIIPEPDESKGNIEMTAEVLGHFIMVFITILFVHRLVTYIPTYSGRTYDSLNLINLILAVIVISYESNNKAGAKIKILLDRVQELWEGKAKQPEKNNGGTANPNVVVSQPISGLQQPIPTHQSSRADYVQVNNAMKQPAQQQQQQETMQGSMGGMNTPLFNEPMAANGALGGGFGSAF</sequence>
<feature type="transmembrane region" description="Helical" evidence="1">
    <location>
        <begin position="34"/>
        <end position="52"/>
    </location>
</feature>
<keyword evidence="1" id="KW-1133">Transmembrane helix</keyword>
<evidence type="ECO:0000256" key="1">
    <source>
        <dbReference type="SAM" id="Phobius"/>
    </source>
</evidence>
<protein>
    <submittedName>
        <fullName evidence="2">Uncharacterized protein</fullName>
    </submittedName>
</protein>
<accession>A0A6C0C3Z3</accession>
<keyword evidence="1" id="KW-0472">Membrane</keyword>
<dbReference type="AlphaFoldDB" id="A0A6C0C3Z3"/>
<evidence type="ECO:0000313" key="2">
    <source>
        <dbReference type="EMBL" id="QHS98479.1"/>
    </source>
</evidence>
<keyword evidence="1" id="KW-0812">Transmembrane</keyword>
<proteinExistence type="predicted"/>